<feature type="transmembrane region" description="Helical" evidence="1">
    <location>
        <begin position="41"/>
        <end position="61"/>
    </location>
</feature>
<accession>G0UQH3</accession>
<name>G0UQH3_TRYCI</name>
<gene>
    <name evidence="2" type="ORF">TCIL3000_7_4480</name>
</gene>
<evidence type="ECO:0000313" key="2">
    <source>
        <dbReference type="EMBL" id="CCC91634.1"/>
    </source>
</evidence>
<keyword evidence="1" id="KW-0812">Transmembrane</keyword>
<organism evidence="2">
    <name type="scientific">Trypanosoma congolense (strain IL3000)</name>
    <dbReference type="NCBI Taxonomy" id="1068625"/>
    <lineage>
        <taxon>Eukaryota</taxon>
        <taxon>Discoba</taxon>
        <taxon>Euglenozoa</taxon>
        <taxon>Kinetoplastea</taxon>
        <taxon>Metakinetoplastina</taxon>
        <taxon>Trypanosomatida</taxon>
        <taxon>Trypanosomatidae</taxon>
        <taxon>Trypanosoma</taxon>
        <taxon>Nannomonas</taxon>
    </lineage>
</organism>
<sequence>MTTTLERQSVQIHCLQCFHRIGRKKKKIWPMILRCHHPFPLHWSFSLLIFNRFLVFTFGLCDTRRITKKVVVLKEAISFTVGLTLKGKTKGKGQRYYNIVPGYCF</sequence>
<protein>
    <submittedName>
        <fullName evidence="2">Uncharacterized protein</fullName>
    </submittedName>
</protein>
<keyword evidence="1" id="KW-1133">Transmembrane helix</keyword>
<evidence type="ECO:0000256" key="1">
    <source>
        <dbReference type="SAM" id="Phobius"/>
    </source>
</evidence>
<reference evidence="2" key="1">
    <citation type="journal article" date="2012" name="Proc. Natl. Acad. Sci. U.S.A.">
        <title>Antigenic diversity is generated by distinct evolutionary mechanisms in African trypanosome species.</title>
        <authorList>
            <person name="Jackson A.P."/>
            <person name="Berry A."/>
            <person name="Aslett M."/>
            <person name="Allison H.C."/>
            <person name="Burton P."/>
            <person name="Vavrova-Anderson J."/>
            <person name="Brown R."/>
            <person name="Browne H."/>
            <person name="Corton N."/>
            <person name="Hauser H."/>
            <person name="Gamble J."/>
            <person name="Gilderthorp R."/>
            <person name="Marcello L."/>
            <person name="McQuillan J."/>
            <person name="Otto T.D."/>
            <person name="Quail M.A."/>
            <person name="Sanders M.J."/>
            <person name="van Tonder A."/>
            <person name="Ginger M.L."/>
            <person name="Field M.C."/>
            <person name="Barry J.D."/>
            <person name="Hertz-Fowler C."/>
            <person name="Berriman M."/>
        </authorList>
    </citation>
    <scope>NUCLEOTIDE SEQUENCE</scope>
    <source>
        <strain evidence="2">IL3000</strain>
    </source>
</reference>
<dbReference type="AlphaFoldDB" id="G0UQH3"/>
<proteinExistence type="predicted"/>
<keyword evidence="1" id="KW-0472">Membrane</keyword>
<dbReference type="EMBL" id="HE575320">
    <property type="protein sequence ID" value="CCC91634.1"/>
    <property type="molecule type" value="Genomic_DNA"/>
</dbReference>